<accession>A0A084VX28</accession>
<dbReference type="InterPro" id="IPR000834">
    <property type="entry name" value="Peptidase_M14"/>
</dbReference>
<feature type="compositionally biased region" description="Acidic residues" evidence="12">
    <location>
        <begin position="430"/>
        <end position="445"/>
    </location>
</feature>
<feature type="compositionally biased region" description="Acidic residues" evidence="12">
    <location>
        <begin position="528"/>
        <end position="574"/>
    </location>
</feature>
<gene>
    <name evidence="14" type="ORF">ZHAS_00010230</name>
</gene>
<comment type="cofactor">
    <cofactor evidence="1">
        <name>Zn(2+)</name>
        <dbReference type="ChEBI" id="CHEBI:29105"/>
    </cofactor>
</comment>
<dbReference type="STRING" id="74873.A0A084VX28"/>
<comment type="similarity">
    <text evidence="2 11">Belongs to the peptidase M14 family.</text>
</comment>
<dbReference type="SUPFAM" id="SSF53187">
    <property type="entry name" value="Zn-dependent exopeptidases"/>
    <property type="match status" value="1"/>
</dbReference>
<dbReference type="PRINTS" id="PR00765">
    <property type="entry name" value="CRBOXYPTASEA"/>
</dbReference>
<feature type="compositionally biased region" description="Acidic residues" evidence="12">
    <location>
        <begin position="452"/>
        <end position="475"/>
    </location>
</feature>
<dbReference type="AlphaFoldDB" id="A0A084VX28"/>
<keyword evidence="7" id="KW-0378">Hydrolase</keyword>
<dbReference type="EnsemblMetazoa" id="ASIC010230-RA">
    <property type="protein sequence ID" value="ASIC010230-PA"/>
    <property type="gene ID" value="ASIC010230"/>
</dbReference>
<name>A0A084VX28_ANOSI</name>
<evidence type="ECO:0000313" key="15">
    <source>
        <dbReference type="EnsemblMetazoa" id="ASIC010230-PA"/>
    </source>
</evidence>
<evidence type="ECO:0000256" key="8">
    <source>
        <dbReference type="ARBA" id="ARBA00022833"/>
    </source>
</evidence>
<dbReference type="VEuPathDB" id="VectorBase:ASIS002815"/>
<evidence type="ECO:0000259" key="13">
    <source>
        <dbReference type="PROSITE" id="PS52035"/>
    </source>
</evidence>
<keyword evidence="6" id="KW-0732">Signal</keyword>
<dbReference type="GO" id="GO:0005615">
    <property type="term" value="C:extracellular space"/>
    <property type="evidence" value="ECO:0007669"/>
    <property type="project" value="TreeGrafter"/>
</dbReference>
<dbReference type="Proteomes" id="UP000030765">
    <property type="component" value="Unassembled WGS sequence"/>
</dbReference>
<feature type="region of interest" description="Disordered" evidence="12">
    <location>
        <begin position="409"/>
        <end position="577"/>
    </location>
</feature>
<keyword evidence="8" id="KW-0862">Zinc</keyword>
<dbReference type="PANTHER" id="PTHR11705">
    <property type="entry name" value="PROTEASE FAMILY M14 CARBOXYPEPTIDASE A,B"/>
    <property type="match status" value="1"/>
</dbReference>
<feature type="region of interest" description="Disordered" evidence="12">
    <location>
        <begin position="298"/>
        <end position="326"/>
    </location>
</feature>
<organism evidence="14">
    <name type="scientific">Anopheles sinensis</name>
    <name type="common">Mosquito</name>
    <dbReference type="NCBI Taxonomy" id="74873"/>
    <lineage>
        <taxon>Eukaryota</taxon>
        <taxon>Metazoa</taxon>
        <taxon>Ecdysozoa</taxon>
        <taxon>Arthropoda</taxon>
        <taxon>Hexapoda</taxon>
        <taxon>Insecta</taxon>
        <taxon>Pterygota</taxon>
        <taxon>Neoptera</taxon>
        <taxon>Endopterygota</taxon>
        <taxon>Diptera</taxon>
        <taxon>Nematocera</taxon>
        <taxon>Culicoidea</taxon>
        <taxon>Culicidae</taxon>
        <taxon>Anophelinae</taxon>
        <taxon>Anopheles</taxon>
    </lineage>
</organism>
<dbReference type="Gene3D" id="3.40.630.10">
    <property type="entry name" value="Zn peptidases"/>
    <property type="match status" value="1"/>
</dbReference>
<evidence type="ECO:0000256" key="7">
    <source>
        <dbReference type="ARBA" id="ARBA00022801"/>
    </source>
</evidence>
<dbReference type="PANTHER" id="PTHR11705:SF89">
    <property type="entry name" value="PEPTIDASE M14 CARBOXYPEPTIDASE A DOMAIN-CONTAINING PROTEIN"/>
    <property type="match status" value="1"/>
</dbReference>
<evidence type="ECO:0000256" key="11">
    <source>
        <dbReference type="PROSITE-ProRule" id="PRU01379"/>
    </source>
</evidence>
<feature type="compositionally biased region" description="Basic residues" evidence="12">
    <location>
        <begin position="164"/>
        <end position="174"/>
    </location>
</feature>
<proteinExistence type="inferred from homology"/>
<dbReference type="VEuPathDB" id="VectorBase:ASIC010230"/>
<feature type="domain" description="Peptidase M14" evidence="13">
    <location>
        <begin position="927"/>
        <end position="1272"/>
    </location>
</feature>
<evidence type="ECO:0000256" key="2">
    <source>
        <dbReference type="ARBA" id="ARBA00005988"/>
    </source>
</evidence>
<keyword evidence="3" id="KW-0121">Carboxypeptidase</keyword>
<feature type="compositionally biased region" description="Basic residues" evidence="12">
    <location>
        <begin position="509"/>
        <end position="522"/>
    </location>
</feature>
<dbReference type="SUPFAM" id="SSF54897">
    <property type="entry name" value="Protease propeptides/inhibitors"/>
    <property type="match status" value="1"/>
</dbReference>
<sequence length="1272" mass="141302">MDWGDRLVLIMFLGVFLRQGGALAVSGIYVNNQKIDKFEADRIKLLHPARPSSSINQTPSSSVGKDELLTKDNFTNAQHYYQYLVGANPASYIDLLWGRNKTHFPSLLRVGAPSLGFNWHSDDEQSSIKNTLNNSSPVYIGDYQHVQLPVLLPSTSTRAPSSRPTRRFKKRPKPKPTPEPQRVQVSPGGKNELSPETLALLSRYYSFSCTLVPKQRSQLVVTTTMPPTTTRKLKTRRLTTQRPITAMTTSRPTTSSSTGKRKKTTVYVDPPVINRIGGMLESVYNFMENALTSTEYVPDSKETGAAGVSKADPQEHLRSVPTSSTKVKRNTRNITSAISDILARIGDSSGGSTELDSDTRITSQWLSTTTESSSESSKRFTPDRVTISGLPTIVSEGNKNKMTTNIQVTSEYTAATPPTVPVRKPSSSSDENDEDSSEEESEEDYFGGFDGFSEDDEEEDDDEDDDDQSKDDDSEELGRPGGQGVLVNDKDYDEDDDGEDGTQAGQPVRIKRVKKRRRKKRPASSYEDTAEYSDEDDGSSDEEGEYDDRDAPSGDDDEEDDDDYESGEAPDDAAEGFFGGLFSTFGRFVRSLGFGGAARGTPEEYDDYDEGGGRSTTPRVLDTKRRPTRSTSNGVDGPATQIERDPDVTSPERSPPSWLNLPPSYLFNEIGDDPIEVPVQEELTVLEAPVPPTPETPTSVDTSSSWFDLMMPWDFFNPWTHDDAENAVQEAILTTEAPLTLAAPTQPPEVETSTPTSAPAAGSNWLSQFFVGSPTTTKPPKPRPKPPKAPQAEQLVAALAQYLVAARPTPQSTPKPRRKKSYAGYQLWRVSVQSSEHLQRLVDFQRSPEGLQLQWWSGPSLYEPTDVLVPPGAVAENFHDYLSEDGIQYEPTIRDLGRAIAYENPRMTRREQIENEVLHGHPMTWFRYHRYADIVKYLDYLGRRHSQQVRLLHIGRSYEGRPLTVVRVSLPPPARRSARSATKKRRPAVFIEAGAHGHQWVGPAVATWLLQRLLEPSNSTAEQETIRSYDWYVLPVANPDGYEYSHEHDRMWSKSRSRPDHRPQPGFGQTLLSSALSWWSNAQTTASRDRSSETCYGVDLDHNWAHRWQDTPESSRSECSATYAGPAAFSEPETRAVRDLLLTGRARNVRIFLSLQAYGQTLSYPNDGDDTSTRHGAYAFGDVHEMAAVGLEAMRGAGGELPYTLERPGSANRGPERGGTSTGYARYAAGIRYSYTLRLPDTGTHGFLFPPSNIVSTGRDTFELIKGMMDYS</sequence>
<comment type="caution">
    <text evidence="11">Lacks conserved residue(s) required for the propagation of feature annotation.</text>
</comment>
<dbReference type="Gene3D" id="3.30.70.340">
    <property type="entry name" value="Metallocarboxypeptidase-like"/>
    <property type="match status" value="1"/>
</dbReference>
<dbReference type="PROSITE" id="PS52035">
    <property type="entry name" value="PEPTIDASE_M14"/>
    <property type="match status" value="1"/>
</dbReference>
<evidence type="ECO:0000256" key="3">
    <source>
        <dbReference type="ARBA" id="ARBA00022645"/>
    </source>
</evidence>
<protein>
    <submittedName>
        <fullName evidence="14">AGAP000539-PA-like protein</fullName>
    </submittedName>
</protein>
<dbReference type="OMA" id="MMPWDFF"/>
<dbReference type="GO" id="GO:0006508">
    <property type="term" value="P:proteolysis"/>
    <property type="evidence" value="ECO:0007669"/>
    <property type="project" value="UniProtKB-KW"/>
</dbReference>
<evidence type="ECO:0000256" key="1">
    <source>
        <dbReference type="ARBA" id="ARBA00001947"/>
    </source>
</evidence>
<evidence type="ECO:0000256" key="6">
    <source>
        <dbReference type="ARBA" id="ARBA00022729"/>
    </source>
</evidence>
<evidence type="ECO:0000256" key="4">
    <source>
        <dbReference type="ARBA" id="ARBA00022670"/>
    </source>
</evidence>
<keyword evidence="10" id="KW-1015">Disulfide bond</keyword>
<keyword evidence="4" id="KW-0645">Protease</keyword>
<keyword evidence="16" id="KW-1185">Reference proteome</keyword>
<dbReference type="Pfam" id="PF00246">
    <property type="entry name" value="Peptidase_M14"/>
    <property type="match status" value="1"/>
</dbReference>
<keyword evidence="9" id="KW-0482">Metalloprotease</keyword>
<feature type="region of interest" description="Disordered" evidence="12">
    <location>
        <begin position="743"/>
        <end position="791"/>
    </location>
</feature>
<feature type="compositionally biased region" description="Acidic residues" evidence="12">
    <location>
        <begin position="491"/>
        <end position="500"/>
    </location>
</feature>
<dbReference type="InterPro" id="IPR003146">
    <property type="entry name" value="M14A_act_pep"/>
</dbReference>
<dbReference type="Pfam" id="PF02244">
    <property type="entry name" value="Propep_M14"/>
    <property type="match status" value="1"/>
</dbReference>
<dbReference type="InterPro" id="IPR036990">
    <property type="entry name" value="M14A-like_propep"/>
</dbReference>
<reference evidence="15" key="2">
    <citation type="submission" date="2020-05" db="UniProtKB">
        <authorList>
            <consortium name="EnsemblMetazoa"/>
        </authorList>
    </citation>
    <scope>IDENTIFICATION</scope>
</reference>
<feature type="region of interest" description="Disordered" evidence="12">
    <location>
        <begin position="152"/>
        <end position="192"/>
    </location>
</feature>
<feature type="region of interest" description="Disordered" evidence="12">
    <location>
        <begin position="1109"/>
        <end position="1128"/>
    </location>
</feature>
<feature type="compositionally biased region" description="Low complexity" evidence="12">
    <location>
        <begin position="153"/>
        <end position="163"/>
    </location>
</feature>
<evidence type="ECO:0000256" key="9">
    <source>
        <dbReference type="ARBA" id="ARBA00023049"/>
    </source>
</evidence>
<dbReference type="EMBL" id="ATLV01017840">
    <property type="status" value="NOT_ANNOTATED_CDS"/>
    <property type="molecule type" value="Genomic_DNA"/>
</dbReference>
<reference evidence="14 16" key="1">
    <citation type="journal article" date="2014" name="BMC Genomics">
        <title>Genome sequence of Anopheles sinensis provides insight into genetics basis of mosquito competence for malaria parasites.</title>
        <authorList>
            <person name="Zhou D."/>
            <person name="Zhang D."/>
            <person name="Ding G."/>
            <person name="Shi L."/>
            <person name="Hou Q."/>
            <person name="Ye Y."/>
            <person name="Xu Y."/>
            <person name="Zhou H."/>
            <person name="Xiong C."/>
            <person name="Li S."/>
            <person name="Yu J."/>
            <person name="Hong S."/>
            <person name="Yu X."/>
            <person name="Zou P."/>
            <person name="Chen C."/>
            <person name="Chang X."/>
            <person name="Wang W."/>
            <person name="Lv Y."/>
            <person name="Sun Y."/>
            <person name="Ma L."/>
            <person name="Shen B."/>
            <person name="Zhu C."/>
        </authorList>
    </citation>
    <scope>NUCLEOTIDE SEQUENCE [LARGE SCALE GENOMIC DNA]</scope>
</reference>
<evidence type="ECO:0000256" key="5">
    <source>
        <dbReference type="ARBA" id="ARBA00022723"/>
    </source>
</evidence>
<evidence type="ECO:0000256" key="10">
    <source>
        <dbReference type="ARBA" id="ARBA00023157"/>
    </source>
</evidence>
<evidence type="ECO:0000313" key="16">
    <source>
        <dbReference type="Proteomes" id="UP000030765"/>
    </source>
</evidence>
<dbReference type="SMART" id="SM00631">
    <property type="entry name" value="Zn_pept"/>
    <property type="match status" value="1"/>
</dbReference>
<dbReference type="OrthoDB" id="3626597at2759"/>
<dbReference type="EMBL" id="KE525195">
    <property type="protein sequence ID" value="KFB42522.1"/>
    <property type="molecule type" value="Genomic_DNA"/>
</dbReference>
<keyword evidence="5" id="KW-0479">Metal-binding</keyword>
<feature type="region of interest" description="Disordered" evidence="12">
    <location>
        <begin position="593"/>
        <end position="660"/>
    </location>
</feature>
<dbReference type="FunFam" id="3.40.630.10:FF:000084">
    <property type="entry name" value="Carboxypeptidase B2"/>
    <property type="match status" value="1"/>
</dbReference>
<evidence type="ECO:0000313" key="14">
    <source>
        <dbReference type="EMBL" id="KFB42522.1"/>
    </source>
</evidence>
<dbReference type="GO" id="GO:0004181">
    <property type="term" value="F:metallocarboxypeptidase activity"/>
    <property type="evidence" value="ECO:0007669"/>
    <property type="project" value="InterPro"/>
</dbReference>
<evidence type="ECO:0000256" key="12">
    <source>
        <dbReference type="SAM" id="MobiDB-lite"/>
    </source>
</evidence>
<dbReference type="GO" id="GO:0008270">
    <property type="term" value="F:zinc ion binding"/>
    <property type="evidence" value="ECO:0007669"/>
    <property type="project" value="InterPro"/>
</dbReference>